<sequence>MTAIAIATAQDHAFLTEVLALAQRSRDQGHHPFAAMVVAADGTVISSAMNASSSDRTAHAEMNALRLASQQFGPAELATATLYANAEPCAMCSGGTYWSGVGRVVYALSEASLLQLTGSDPENPTLALPCRTVFAAGQRPTEVIGPLHEDEARLAHAGFWKNPEND</sequence>
<dbReference type="GO" id="GO:0052717">
    <property type="term" value="F:tRNA-specific adenosine-34 deaminase activity"/>
    <property type="evidence" value="ECO:0007669"/>
    <property type="project" value="TreeGrafter"/>
</dbReference>
<protein>
    <submittedName>
        <fullName evidence="2">Guanine deaminase</fullName>
        <ecNumber evidence="2">3.5.4.3</ecNumber>
    </submittedName>
</protein>
<feature type="domain" description="CMP/dCMP-type deaminase" evidence="1">
    <location>
        <begin position="9"/>
        <end position="120"/>
    </location>
</feature>
<dbReference type="PANTHER" id="PTHR11079:SF202">
    <property type="entry name" value="TRNA-SPECIFIC ADENOSINE DEAMINASE"/>
    <property type="match status" value="1"/>
</dbReference>
<dbReference type="GO" id="GO:0008892">
    <property type="term" value="F:guanine deaminase activity"/>
    <property type="evidence" value="ECO:0007669"/>
    <property type="project" value="UniProtKB-EC"/>
</dbReference>
<organism evidence="2 3">
    <name type="scientific">Duganella phyllosphaerae</name>
    <dbReference type="NCBI Taxonomy" id="762836"/>
    <lineage>
        <taxon>Bacteria</taxon>
        <taxon>Pseudomonadati</taxon>
        <taxon>Pseudomonadota</taxon>
        <taxon>Betaproteobacteria</taxon>
        <taxon>Burkholderiales</taxon>
        <taxon>Oxalobacteraceae</taxon>
        <taxon>Telluria group</taxon>
        <taxon>Duganella</taxon>
    </lineage>
</organism>
<dbReference type="FunFam" id="3.40.140.10:FF:000051">
    <property type="entry name" value="Nucleoside deaminase"/>
    <property type="match status" value="1"/>
</dbReference>
<dbReference type="CDD" id="cd01285">
    <property type="entry name" value="nucleoside_deaminase"/>
    <property type="match status" value="1"/>
</dbReference>
<dbReference type="OrthoDB" id="9802676at2"/>
<dbReference type="RefSeq" id="WP_070251486.1">
    <property type="nucleotide sequence ID" value="NZ_LROM01000134.1"/>
</dbReference>
<dbReference type="AlphaFoldDB" id="A0A1E7WBR1"/>
<dbReference type="GO" id="GO:0002100">
    <property type="term" value="P:tRNA wobble adenosine to inosine editing"/>
    <property type="evidence" value="ECO:0007669"/>
    <property type="project" value="TreeGrafter"/>
</dbReference>
<comment type="caution">
    <text evidence="2">The sequence shown here is derived from an EMBL/GenBank/DDBJ whole genome shotgun (WGS) entry which is preliminary data.</text>
</comment>
<dbReference type="SUPFAM" id="SSF53927">
    <property type="entry name" value="Cytidine deaminase-like"/>
    <property type="match status" value="1"/>
</dbReference>
<keyword evidence="2" id="KW-0378">Hydrolase</keyword>
<dbReference type="PROSITE" id="PS51747">
    <property type="entry name" value="CYT_DCMP_DEAMINASES_2"/>
    <property type="match status" value="1"/>
</dbReference>
<reference evidence="3" key="1">
    <citation type="journal article" date="2016" name="Front. Microbiol.">
        <title>Molecular Keys to the Janthinobacterium and Duganella spp. Interaction with the Plant Pathogen Fusarium graminearum.</title>
        <authorList>
            <person name="Haack F.S."/>
            <person name="Poehlein A."/>
            <person name="Kroger C."/>
            <person name="Voigt C.A."/>
            <person name="Piepenbring M."/>
            <person name="Bode H.B."/>
            <person name="Daniel R."/>
            <person name="Schafer W."/>
            <person name="Streit W.R."/>
        </authorList>
    </citation>
    <scope>NUCLEOTIDE SEQUENCE [LARGE SCALE GENOMIC DNA]</scope>
    <source>
        <strain evidence="3">T54</strain>
    </source>
</reference>
<evidence type="ECO:0000259" key="1">
    <source>
        <dbReference type="PROSITE" id="PS51747"/>
    </source>
</evidence>
<dbReference type="Proteomes" id="UP000175989">
    <property type="component" value="Unassembled WGS sequence"/>
</dbReference>
<dbReference type="EMBL" id="LROM01000134">
    <property type="protein sequence ID" value="OEZ94372.1"/>
    <property type="molecule type" value="Genomic_DNA"/>
</dbReference>
<evidence type="ECO:0000313" key="3">
    <source>
        <dbReference type="Proteomes" id="UP000175989"/>
    </source>
</evidence>
<dbReference type="PANTHER" id="PTHR11079">
    <property type="entry name" value="CYTOSINE DEAMINASE FAMILY MEMBER"/>
    <property type="match status" value="1"/>
</dbReference>
<keyword evidence="3" id="KW-1185">Reference proteome</keyword>
<dbReference type="EC" id="3.5.4.3" evidence="2"/>
<dbReference type="PATRIC" id="fig|762836.4.peg.4736"/>
<evidence type="ECO:0000313" key="2">
    <source>
        <dbReference type="EMBL" id="OEZ94372.1"/>
    </source>
</evidence>
<dbReference type="Pfam" id="PF00383">
    <property type="entry name" value="dCMP_cyt_deam_1"/>
    <property type="match status" value="1"/>
</dbReference>
<dbReference type="InterPro" id="IPR016193">
    <property type="entry name" value="Cytidine_deaminase-like"/>
</dbReference>
<name>A0A1E7WBR1_9BURK</name>
<accession>A0A1E7WBR1</accession>
<dbReference type="Gene3D" id="3.40.140.10">
    <property type="entry name" value="Cytidine Deaminase, domain 2"/>
    <property type="match status" value="1"/>
</dbReference>
<proteinExistence type="predicted"/>
<dbReference type="InterPro" id="IPR002125">
    <property type="entry name" value="CMP_dCMP_dom"/>
</dbReference>
<gene>
    <name evidence="2" type="primary">guaD_2</name>
    <name evidence="2" type="ORF">DUPY_46020</name>
</gene>